<sequence>MAHALLSPSSAHRWMSCPGSVSLSRLFPDESSSYAEEGTLAHAWAAHLLDPQNQPQPAEALSSDNLTFVQDYVLFVERETAGGVCRIEYPVSVSEVTGEANAKGTIDCAALVNGTLKIIDLKFGKGVKVDAEHNTQLMIYAAGALPLFDVIDEVKDIELTIFQPRINNICSWKLTPAELEEFVNQARARASIAINYLRADPLPLAALEPSADACRFCKAKAACPALQQKAAEACDFRPVLDKGQDIPIVPEEALSSEQLSLNLQLADLLEPWIAAVREAAYDQMMKGVQVEGFKLVLGRPGNRQWTSNAEAEAMLKSFKLKEDERYTYKVITPTALEKLMKAGRIGERQWKRAETIITRSEPTPTVVPAADKRPAWSPTATASDFTPISN</sequence>
<evidence type="ECO:0000313" key="2">
    <source>
        <dbReference type="EMBL" id="DAF60932.1"/>
    </source>
</evidence>
<proteinExistence type="predicted"/>
<dbReference type="Gene3D" id="3.90.320.10">
    <property type="match status" value="1"/>
</dbReference>
<evidence type="ECO:0008006" key="3">
    <source>
        <dbReference type="Google" id="ProtNLM"/>
    </source>
</evidence>
<evidence type="ECO:0000256" key="1">
    <source>
        <dbReference type="SAM" id="MobiDB-lite"/>
    </source>
</evidence>
<protein>
    <recommendedName>
        <fullName evidence="3">DUF2800 domain-containing protein</fullName>
    </recommendedName>
</protein>
<organism evidence="2">
    <name type="scientific">Podoviridae sp. ctlMy11</name>
    <dbReference type="NCBI Taxonomy" id="2827746"/>
    <lineage>
        <taxon>Viruses</taxon>
        <taxon>Duplodnaviria</taxon>
        <taxon>Heunggongvirae</taxon>
        <taxon>Uroviricota</taxon>
        <taxon>Caudoviricetes</taxon>
    </lineage>
</organism>
<dbReference type="EMBL" id="BK032800">
    <property type="protein sequence ID" value="DAF60932.1"/>
    <property type="molecule type" value="Genomic_DNA"/>
</dbReference>
<reference evidence="2" key="1">
    <citation type="journal article" date="2021" name="Proc. Natl. Acad. Sci. U.S.A.">
        <title>A Catalog of Tens of Thousands of Viruses from Human Metagenomes Reveals Hidden Associations with Chronic Diseases.</title>
        <authorList>
            <person name="Tisza M.J."/>
            <person name="Buck C.B."/>
        </authorList>
    </citation>
    <scope>NUCLEOTIDE SEQUENCE</scope>
    <source>
        <strain evidence="2">CtlMy11</strain>
    </source>
</reference>
<dbReference type="InterPro" id="IPR021229">
    <property type="entry name" value="DUF2800"/>
</dbReference>
<feature type="compositionally biased region" description="Polar residues" evidence="1">
    <location>
        <begin position="378"/>
        <end position="390"/>
    </location>
</feature>
<dbReference type="Pfam" id="PF10926">
    <property type="entry name" value="DUF2800"/>
    <property type="match status" value="1"/>
</dbReference>
<dbReference type="InterPro" id="IPR011604">
    <property type="entry name" value="PDDEXK-like_dom_sf"/>
</dbReference>
<feature type="region of interest" description="Disordered" evidence="1">
    <location>
        <begin position="364"/>
        <end position="390"/>
    </location>
</feature>
<accession>A0A8S5TC95</accession>
<name>A0A8S5TC95_9CAUD</name>